<keyword evidence="1" id="KW-1133">Transmembrane helix</keyword>
<dbReference type="EMBL" id="JAHLPM010000009">
    <property type="protein sequence ID" value="MBU5438572.1"/>
    <property type="molecule type" value="Genomic_DNA"/>
</dbReference>
<dbReference type="InterPro" id="IPR007353">
    <property type="entry name" value="DUF421"/>
</dbReference>
<reference evidence="3 4" key="1">
    <citation type="submission" date="2021-06" db="EMBL/GenBank/DDBJ databases">
        <authorList>
            <person name="Sun Q."/>
            <person name="Li D."/>
        </authorList>
    </citation>
    <scope>NUCLEOTIDE SEQUENCE [LARGE SCALE GENOMIC DNA]</scope>
    <source>
        <strain evidence="3 4">MSJ-40</strain>
    </source>
</reference>
<keyword evidence="4" id="KW-1185">Reference proteome</keyword>
<evidence type="ECO:0000313" key="3">
    <source>
        <dbReference type="EMBL" id="MBU5438572.1"/>
    </source>
</evidence>
<protein>
    <submittedName>
        <fullName evidence="3">DUF421 domain-containing protein</fullName>
    </submittedName>
</protein>
<comment type="caution">
    <text evidence="3">The sequence shown here is derived from an EMBL/GenBank/DDBJ whole genome shotgun (WGS) entry which is preliminary data.</text>
</comment>
<evidence type="ECO:0000256" key="1">
    <source>
        <dbReference type="SAM" id="Phobius"/>
    </source>
</evidence>
<evidence type="ECO:0000313" key="4">
    <source>
        <dbReference type="Proteomes" id="UP000749471"/>
    </source>
</evidence>
<dbReference type="PANTHER" id="PTHR34582">
    <property type="entry name" value="UPF0702 TRANSMEMBRANE PROTEIN YCAP"/>
    <property type="match status" value="1"/>
</dbReference>
<gene>
    <name evidence="3" type="ORF">KQI42_11155</name>
</gene>
<accession>A0ABS6E6N8</accession>
<feature type="transmembrane region" description="Helical" evidence="1">
    <location>
        <begin position="34"/>
        <end position="52"/>
    </location>
</feature>
<evidence type="ECO:0000259" key="2">
    <source>
        <dbReference type="Pfam" id="PF04239"/>
    </source>
</evidence>
<sequence length="229" mass="26261">MLVKILQTIIRTTLIFTVLLLLTRLLGKKQLSQLTYFNYITGTTIGSIAANISDKVGEPFLYELINLAWWIGLTFLISFISLKWSKGRVIIDGEPTIVIKKGKISEKALSSLKLNIDDLMVLLRSKNVFSIKEVEYAILEPNGEISILKNPDDQNLMRKDLNIQNHKPKYIPMEIITDGYLIEKNLQELNLSKDWVIQQLAQRGIYSFKDVLFAEIQEDGTLYIEKKIN</sequence>
<keyword evidence="1" id="KW-0472">Membrane</keyword>
<feature type="transmembrane region" description="Helical" evidence="1">
    <location>
        <begin position="64"/>
        <end position="82"/>
    </location>
</feature>
<dbReference type="Proteomes" id="UP000749471">
    <property type="component" value="Unassembled WGS sequence"/>
</dbReference>
<name>A0ABS6E6N8_9FIRM</name>
<dbReference type="PANTHER" id="PTHR34582:SF7">
    <property type="entry name" value="UPF0702 TRANSMEMBRANE PROTEIN YDFS"/>
    <property type="match status" value="1"/>
</dbReference>
<dbReference type="Pfam" id="PF04239">
    <property type="entry name" value="DUF421"/>
    <property type="match status" value="1"/>
</dbReference>
<keyword evidence="1" id="KW-0812">Transmembrane</keyword>
<proteinExistence type="predicted"/>
<feature type="domain" description="YetF C-terminal" evidence="2">
    <location>
        <begin position="83"/>
        <end position="216"/>
    </location>
</feature>
<feature type="transmembrane region" description="Helical" evidence="1">
    <location>
        <begin position="6"/>
        <end position="27"/>
    </location>
</feature>
<organism evidence="3 4">
    <name type="scientific">Tissierella simiarum</name>
    <dbReference type="NCBI Taxonomy" id="2841534"/>
    <lineage>
        <taxon>Bacteria</taxon>
        <taxon>Bacillati</taxon>
        <taxon>Bacillota</taxon>
        <taxon>Tissierellia</taxon>
        <taxon>Tissierellales</taxon>
        <taxon>Tissierellaceae</taxon>
        <taxon>Tissierella</taxon>
    </lineage>
</organism>